<feature type="domain" description="AprE-like beta-barrel" evidence="8">
    <location>
        <begin position="298"/>
        <end position="390"/>
    </location>
</feature>
<dbReference type="Gene3D" id="2.40.50.100">
    <property type="match status" value="1"/>
</dbReference>
<dbReference type="RefSeq" id="WP_232018482.1">
    <property type="nucleotide sequence ID" value="NZ_CP118137.1"/>
</dbReference>
<evidence type="ECO:0000256" key="4">
    <source>
        <dbReference type="ARBA" id="ARBA00022692"/>
    </source>
</evidence>
<evidence type="ECO:0000256" key="5">
    <source>
        <dbReference type="ARBA" id="ARBA00022989"/>
    </source>
</evidence>
<name>A0AAX3FV09_9PSED</name>
<accession>A0AAX3FV09</accession>
<dbReference type="PRINTS" id="PR01490">
    <property type="entry name" value="RTXTOXIND"/>
</dbReference>
<comment type="similarity">
    <text evidence="2">Belongs to the membrane fusion protein (MFP) (TC 8.A.1) family.</text>
</comment>
<dbReference type="Proteomes" id="UP000277437">
    <property type="component" value="Chromosome"/>
</dbReference>
<evidence type="ECO:0000256" key="2">
    <source>
        <dbReference type="ARBA" id="ARBA00009477"/>
    </source>
</evidence>
<organism evidence="9 10">
    <name type="scientific">Pseudomonas chlororaphis</name>
    <dbReference type="NCBI Taxonomy" id="587753"/>
    <lineage>
        <taxon>Bacteria</taxon>
        <taxon>Pseudomonadati</taxon>
        <taxon>Pseudomonadota</taxon>
        <taxon>Gammaproteobacteria</taxon>
        <taxon>Pseudomonadales</taxon>
        <taxon>Pseudomonadaceae</taxon>
        <taxon>Pseudomonas</taxon>
    </lineage>
</organism>
<sequence length="412" mass="45598">MPHTSIAPPLLTEPPRNPLRAADTQQVEGFGLSEKELPNASRLVWSLALALLAFATWAWYFKLDEVSTGTGKVIASSKEQVIKSLEGGVLASLHVQEGNIVEKGQVLAQLDPTRIESAVEESASRSRAAQATSARLMAEVNNTPLRFPQEVLEEPDLVKAETALFQSRRESQEKSLSGLNEAMRLIRSELQLTTPLVTRGAASTVEVLRLKRQLNELQNKYTDIQTQYLVKAREELAKANAEIEAQQSVTRGRNDSLTRLTFTSPVRGIIKDIEVNTVGGVIPPNGQLMRIVPLDERLQVETRIAPRDIAYIHPGQAATVKISAYDYSIYGGLPGKVALISPDTLQDDVHRDVYYYRVYILTDSDSLLNKTGKRLPIVPGMIATVDIHTGEKTVLSYLMKPLNKGREALRER</sequence>
<protein>
    <submittedName>
        <fullName evidence="9">HlyD family type I secretion membrane fusion protein</fullName>
    </submittedName>
</protein>
<evidence type="ECO:0000313" key="9">
    <source>
        <dbReference type="EMBL" id="VEF74303.1"/>
    </source>
</evidence>
<dbReference type="Pfam" id="PF26002">
    <property type="entry name" value="Beta-barrel_AprE"/>
    <property type="match status" value="1"/>
</dbReference>
<dbReference type="EMBL" id="LR134334">
    <property type="protein sequence ID" value="VEF74303.1"/>
    <property type="molecule type" value="Genomic_DNA"/>
</dbReference>
<feature type="coiled-coil region" evidence="7">
    <location>
        <begin position="207"/>
        <end position="249"/>
    </location>
</feature>
<evidence type="ECO:0000259" key="8">
    <source>
        <dbReference type="Pfam" id="PF26002"/>
    </source>
</evidence>
<dbReference type="SUPFAM" id="SSF111369">
    <property type="entry name" value="HlyD-like secretion proteins"/>
    <property type="match status" value="1"/>
</dbReference>
<reference evidence="9 10" key="1">
    <citation type="submission" date="2018-12" db="EMBL/GenBank/DDBJ databases">
        <authorList>
            <consortium name="Pathogen Informatics"/>
        </authorList>
    </citation>
    <scope>NUCLEOTIDE SEQUENCE [LARGE SCALE GENOMIC DNA]</scope>
    <source>
        <strain evidence="9 10">NCTC7357</strain>
    </source>
</reference>
<dbReference type="GO" id="GO:0016020">
    <property type="term" value="C:membrane"/>
    <property type="evidence" value="ECO:0007669"/>
    <property type="project" value="UniProtKB-SubCell"/>
</dbReference>
<evidence type="ECO:0000256" key="1">
    <source>
        <dbReference type="ARBA" id="ARBA00004167"/>
    </source>
</evidence>
<keyword evidence="4" id="KW-0812">Transmembrane</keyword>
<proteinExistence type="inferred from homology"/>
<dbReference type="PANTHER" id="PTHR30386:SF26">
    <property type="entry name" value="TRANSPORT PROTEIN COMB"/>
    <property type="match status" value="1"/>
</dbReference>
<dbReference type="GO" id="GO:0009306">
    <property type="term" value="P:protein secretion"/>
    <property type="evidence" value="ECO:0007669"/>
    <property type="project" value="InterPro"/>
</dbReference>
<keyword evidence="7" id="KW-0175">Coiled coil</keyword>
<evidence type="ECO:0000256" key="3">
    <source>
        <dbReference type="ARBA" id="ARBA00022448"/>
    </source>
</evidence>
<dbReference type="InterPro" id="IPR050739">
    <property type="entry name" value="MFP"/>
</dbReference>
<dbReference type="PROSITE" id="PS00543">
    <property type="entry name" value="HLYD_FAMILY"/>
    <property type="match status" value="1"/>
</dbReference>
<evidence type="ECO:0000256" key="6">
    <source>
        <dbReference type="ARBA" id="ARBA00023136"/>
    </source>
</evidence>
<comment type="subcellular location">
    <subcellularLocation>
        <location evidence="1">Membrane</location>
        <topology evidence="1">Single-pass membrane protein</topology>
    </subcellularLocation>
</comment>
<dbReference type="AlphaFoldDB" id="A0AAX3FV09"/>
<dbReference type="InterPro" id="IPR058982">
    <property type="entry name" value="Beta-barrel_AprE"/>
</dbReference>
<gene>
    <name evidence="9" type="primary">prsE_3</name>
    <name evidence="9" type="ORF">NCTC7357_02597</name>
</gene>
<evidence type="ECO:0000313" key="10">
    <source>
        <dbReference type="Proteomes" id="UP000277437"/>
    </source>
</evidence>
<keyword evidence="6" id="KW-0472">Membrane</keyword>
<dbReference type="Gene3D" id="2.40.30.170">
    <property type="match status" value="1"/>
</dbReference>
<dbReference type="Gene3D" id="1.10.287.470">
    <property type="entry name" value="Helix hairpin bin"/>
    <property type="match status" value="1"/>
</dbReference>
<evidence type="ECO:0000256" key="7">
    <source>
        <dbReference type="SAM" id="Coils"/>
    </source>
</evidence>
<keyword evidence="3" id="KW-0813">Transport</keyword>
<keyword evidence="5" id="KW-1133">Transmembrane helix</keyword>
<dbReference type="PANTHER" id="PTHR30386">
    <property type="entry name" value="MEMBRANE FUSION SUBUNIT OF EMRAB-TOLC MULTIDRUG EFFLUX PUMP"/>
    <property type="match status" value="1"/>
</dbReference>
<dbReference type="InterPro" id="IPR006144">
    <property type="entry name" value="Secretion_HlyD_CS"/>
</dbReference>